<sequence>MDQLKQTSRSLLRRRNIQDMLAVAESPGRRNHLSRSMGAASLTMLGVGNVIGTGIFFVFSITVPKAGPAVVISFIFVAIIAGLTALCYAEVASTVPVSGSAYSYALTTLGEFPAYLVGWCLMLEYGVGAAAVGVGWGDYLNALLEAVFGWRIPQWLSNGPMSDTVTGVINLPAVVLVILCAVLLMRGVKESARITVILVVVKISVLVMFSVIAFRSFSSDNLSPFAPNGFTGITAAFPAIFFTYTGLEILATASEEVKEPRKNIPRATGYAMLIVSSAYLIVVLAALGAQKWTAFDGQEAGLSKILLDVSSSKLPAIILAAGAVISVFSVALTSMYAQSRMMFAMARDGLLPRGLSKVNPRNLSPNRCVVTTAVLATVMAAILPMSKLWDMISIGMILAFIVVILTVFYLRRYMPDLERGFSVPLYPWLPLGAAAACVWALTTIPEATWTWFGAWMIFATIVYFGYSRRHSTLSQHRAEDLETLTDGELAAGG</sequence>
<feature type="transmembrane region" description="Helical" evidence="5">
    <location>
        <begin position="316"/>
        <end position="337"/>
    </location>
</feature>
<name>A0ABW9LHZ3_9MYCO</name>
<feature type="transmembrane region" description="Helical" evidence="5">
    <location>
        <begin position="112"/>
        <end position="136"/>
    </location>
</feature>
<reference evidence="6 7" key="1">
    <citation type="submission" date="2024-12" db="EMBL/GenBank/DDBJ databases">
        <title>The coexistence of Mycolicibacterium septicum and Mycolicibacterium nivoides in clinical samples.</title>
        <authorList>
            <person name="Wang C."/>
            <person name="Feng Y."/>
            <person name="Zong Z."/>
        </authorList>
    </citation>
    <scope>NUCLEOTIDE SEQUENCE [LARGE SCALE GENOMIC DNA]</scope>
    <source>
        <strain evidence="6 7">120309</strain>
    </source>
</reference>
<feature type="transmembrane region" description="Helical" evidence="5">
    <location>
        <begin position="69"/>
        <end position="91"/>
    </location>
</feature>
<feature type="transmembrane region" description="Helical" evidence="5">
    <location>
        <begin position="165"/>
        <end position="184"/>
    </location>
</feature>
<feature type="transmembrane region" description="Helical" evidence="5">
    <location>
        <begin position="423"/>
        <end position="442"/>
    </location>
</feature>
<dbReference type="RefSeq" id="WP_409545015.1">
    <property type="nucleotide sequence ID" value="NZ_JBKBDD010000014.1"/>
</dbReference>
<dbReference type="InterPro" id="IPR002293">
    <property type="entry name" value="AA/rel_permease1"/>
</dbReference>
<dbReference type="PANTHER" id="PTHR43243:SF24">
    <property type="entry name" value="CATIONIC AMINO ACID TRANSPORT INTEGRAL MEMBRANE PROTEIN ROCE-RELATED"/>
    <property type="match status" value="1"/>
</dbReference>
<organism evidence="6 7">
    <name type="scientific">Mycolicibacterium nivoides</name>
    <dbReference type="NCBI Taxonomy" id="2487344"/>
    <lineage>
        <taxon>Bacteria</taxon>
        <taxon>Bacillati</taxon>
        <taxon>Actinomycetota</taxon>
        <taxon>Actinomycetes</taxon>
        <taxon>Mycobacteriales</taxon>
        <taxon>Mycobacteriaceae</taxon>
        <taxon>Mycolicibacterium</taxon>
    </lineage>
</organism>
<keyword evidence="2 5" id="KW-0812">Transmembrane</keyword>
<evidence type="ECO:0000256" key="4">
    <source>
        <dbReference type="ARBA" id="ARBA00023136"/>
    </source>
</evidence>
<comment type="caution">
    <text evidence="6">The sequence shown here is derived from an EMBL/GenBank/DDBJ whole genome shotgun (WGS) entry which is preliminary data.</text>
</comment>
<feature type="transmembrane region" description="Helical" evidence="5">
    <location>
        <begin position="448"/>
        <end position="466"/>
    </location>
</feature>
<dbReference type="Gene3D" id="1.20.1740.10">
    <property type="entry name" value="Amino acid/polyamine transporter I"/>
    <property type="match status" value="1"/>
</dbReference>
<accession>A0ABW9LHZ3</accession>
<feature type="transmembrane region" description="Helical" evidence="5">
    <location>
        <begin position="39"/>
        <end position="63"/>
    </location>
</feature>
<feature type="transmembrane region" description="Helical" evidence="5">
    <location>
        <begin position="229"/>
        <end position="250"/>
    </location>
</feature>
<dbReference type="Pfam" id="PF13520">
    <property type="entry name" value="AA_permease_2"/>
    <property type="match status" value="1"/>
</dbReference>
<feature type="transmembrane region" description="Helical" evidence="5">
    <location>
        <begin position="196"/>
        <end position="217"/>
    </location>
</feature>
<dbReference type="PANTHER" id="PTHR43243">
    <property type="entry name" value="INNER MEMBRANE TRANSPORTER YGJI-RELATED"/>
    <property type="match status" value="1"/>
</dbReference>
<comment type="subcellular location">
    <subcellularLocation>
        <location evidence="1">Membrane</location>
        <topology evidence="1">Multi-pass membrane protein</topology>
    </subcellularLocation>
</comment>
<keyword evidence="3 5" id="KW-1133">Transmembrane helix</keyword>
<feature type="transmembrane region" description="Helical" evidence="5">
    <location>
        <begin position="368"/>
        <end position="385"/>
    </location>
</feature>
<gene>
    <name evidence="6" type="ORF">ACK4CT_28775</name>
</gene>
<evidence type="ECO:0000313" key="6">
    <source>
        <dbReference type="EMBL" id="MFN6547200.1"/>
    </source>
</evidence>
<evidence type="ECO:0000313" key="7">
    <source>
        <dbReference type="Proteomes" id="UP001635816"/>
    </source>
</evidence>
<evidence type="ECO:0000256" key="5">
    <source>
        <dbReference type="SAM" id="Phobius"/>
    </source>
</evidence>
<feature type="transmembrane region" description="Helical" evidence="5">
    <location>
        <begin position="270"/>
        <end position="289"/>
    </location>
</feature>
<feature type="transmembrane region" description="Helical" evidence="5">
    <location>
        <begin position="391"/>
        <end position="411"/>
    </location>
</feature>
<dbReference type="PIRSF" id="PIRSF006060">
    <property type="entry name" value="AA_transporter"/>
    <property type="match status" value="1"/>
</dbReference>
<evidence type="ECO:0000256" key="2">
    <source>
        <dbReference type="ARBA" id="ARBA00022692"/>
    </source>
</evidence>
<dbReference type="EMBL" id="JBKBDD010000014">
    <property type="protein sequence ID" value="MFN6547200.1"/>
    <property type="molecule type" value="Genomic_DNA"/>
</dbReference>
<evidence type="ECO:0000256" key="3">
    <source>
        <dbReference type="ARBA" id="ARBA00022989"/>
    </source>
</evidence>
<protein>
    <submittedName>
        <fullName evidence="6">Amino acid permease</fullName>
    </submittedName>
</protein>
<keyword evidence="4 5" id="KW-0472">Membrane</keyword>
<proteinExistence type="predicted"/>
<evidence type="ECO:0000256" key="1">
    <source>
        <dbReference type="ARBA" id="ARBA00004141"/>
    </source>
</evidence>
<keyword evidence="7" id="KW-1185">Reference proteome</keyword>
<dbReference type="Proteomes" id="UP001635816">
    <property type="component" value="Unassembled WGS sequence"/>
</dbReference>